<dbReference type="eggNOG" id="ENOG503368Z">
    <property type="taxonomic scope" value="Bacteria"/>
</dbReference>
<evidence type="ECO:0000313" key="3">
    <source>
        <dbReference type="Proteomes" id="UP000016608"/>
    </source>
</evidence>
<keyword evidence="1" id="KW-0472">Membrane</keyword>
<feature type="transmembrane region" description="Helical" evidence="1">
    <location>
        <begin position="33"/>
        <end position="55"/>
    </location>
</feature>
<keyword evidence="1" id="KW-0812">Transmembrane</keyword>
<evidence type="ECO:0000313" key="2">
    <source>
        <dbReference type="EMBL" id="ERK46354.1"/>
    </source>
</evidence>
<accession>U2PRE9</accession>
<feature type="transmembrane region" description="Helical" evidence="1">
    <location>
        <begin position="67"/>
        <end position="99"/>
    </location>
</feature>
<evidence type="ECO:0000256" key="1">
    <source>
        <dbReference type="SAM" id="Phobius"/>
    </source>
</evidence>
<name>U2PRE9_EUBRA</name>
<dbReference type="HOGENOM" id="CLU_179195_0_0_9"/>
<comment type="caution">
    <text evidence="2">The sequence shown here is derived from an EMBL/GenBank/DDBJ whole genome shotgun (WGS) entry which is preliminary data.</text>
</comment>
<organism evidence="2 3">
    <name type="scientific">Eubacterium ramulus ATCC 29099</name>
    <dbReference type="NCBI Taxonomy" id="1256908"/>
    <lineage>
        <taxon>Bacteria</taxon>
        <taxon>Bacillati</taxon>
        <taxon>Bacillota</taxon>
        <taxon>Clostridia</taxon>
        <taxon>Eubacteriales</taxon>
        <taxon>Eubacteriaceae</taxon>
        <taxon>Eubacterium</taxon>
    </lineage>
</organism>
<reference evidence="2 3" key="1">
    <citation type="submission" date="2013-06" db="EMBL/GenBank/DDBJ databases">
        <authorList>
            <person name="Weinstock G."/>
            <person name="Sodergren E."/>
            <person name="Lobos E.A."/>
            <person name="Fulton L."/>
            <person name="Fulton R."/>
            <person name="Courtney L."/>
            <person name="Fronick C."/>
            <person name="O'Laughlin M."/>
            <person name="Godfrey J."/>
            <person name="Wilson R.M."/>
            <person name="Miner T."/>
            <person name="Farmer C."/>
            <person name="Delehaunty K."/>
            <person name="Cordes M."/>
            <person name="Minx P."/>
            <person name="Tomlinson C."/>
            <person name="Chen J."/>
            <person name="Wollam A."/>
            <person name="Pepin K.H."/>
            <person name="Bhonagiri V."/>
            <person name="Zhang X."/>
            <person name="Warren W."/>
            <person name="Mitreva M."/>
            <person name="Mardis E.R."/>
            <person name="Wilson R.K."/>
        </authorList>
    </citation>
    <scope>NUCLEOTIDE SEQUENCE [LARGE SCALE GENOMIC DNA]</scope>
    <source>
        <strain evidence="2 3">ATCC 29099</strain>
    </source>
</reference>
<gene>
    <name evidence="2" type="ORF">HMPREF0373_01784</name>
</gene>
<dbReference type="EMBL" id="AWVJ01000109">
    <property type="protein sequence ID" value="ERK46354.1"/>
    <property type="molecule type" value="Genomic_DNA"/>
</dbReference>
<dbReference type="AlphaFoldDB" id="U2PRE9"/>
<proteinExistence type="predicted"/>
<protein>
    <submittedName>
        <fullName evidence="2">Uncharacterized protein</fullName>
    </submittedName>
</protein>
<keyword evidence="1" id="KW-1133">Transmembrane helix</keyword>
<dbReference type="PATRIC" id="fig|1256908.3.peg.1651"/>
<keyword evidence="3" id="KW-1185">Reference proteome</keyword>
<sequence>MSETDQTLSLKKQKDKYIEPFLKRWQKEQKNMLSILFAIFMIWFIFKLGIFGIRASWGILKLLCTVVFFPVILIALVIGGLIYIALPILIIGGIIALIASKA</sequence>
<dbReference type="Proteomes" id="UP000016608">
    <property type="component" value="Unassembled WGS sequence"/>
</dbReference>